<protein>
    <submittedName>
        <fullName evidence="4">Putative membrane protein</fullName>
    </submittedName>
</protein>
<accession>A0A345UI41</accession>
<sequence>MTSPDTTAPQRAAGYLIRSLSTTGILVGTFFLALSLTPSLLPRPAFFQGLVSGFSFAAGYGIGVGGARFWRYLELPRFTGRPLIIFQAITGTAFLTVAGISFWYSGDWQQDIRALMELEAEHQLRPLLSVAVALFTFLLSLFIFRLFHWVNQKFKHRFQRFMPRRVSVAAGLLGAFLVFWALIDGIMLTIILRSADSVYQRVDAYMDAEFEQPTDPMRTGSSASLLNWEDMGFQGRRFLHETPDSAAIAALSEQPVRAPVRVYVGMNASDDVEKRARLALQELIRLDAFSRKLLVIVTPTGTGWVDPHSVAPLEYLHHGDVASVSLQYSYLPSFLSLLVDSEPGEEVARTLFRKIYGYWTTLDPDSRPRLYLHGLSLGALNSDRSFDLFDIIHDPFHGVFWSGPPFRSQTWLSVTQQRESGSPYWKPRFRDGTVVRFANQDGGLGNEHFDSDWGPFRIAMLQYASDPVVFFAPGFLFREPAWLQAPRGPDVSESLRWYPVVTMLQLLADMAAGTAPRGFGHQYAADHYFDSWLALTGSAGRTTAETDALRAYFRGWRDITGSGRP</sequence>
<keyword evidence="1" id="KW-1133">Transmembrane helix</keyword>
<feature type="transmembrane region" description="Helical" evidence="1">
    <location>
        <begin position="12"/>
        <end position="34"/>
    </location>
</feature>
<dbReference type="EMBL" id="CP027806">
    <property type="protein sequence ID" value="AXJ00143.1"/>
    <property type="molecule type" value="Genomic_DNA"/>
</dbReference>
<feature type="transmembrane region" description="Helical" evidence="1">
    <location>
        <begin position="82"/>
        <end position="104"/>
    </location>
</feature>
<feature type="transmembrane region" description="Helical" evidence="1">
    <location>
        <begin position="168"/>
        <end position="192"/>
    </location>
</feature>
<evidence type="ECO:0000313" key="5">
    <source>
        <dbReference type="Proteomes" id="UP000254808"/>
    </source>
</evidence>
<keyword evidence="1" id="KW-0472">Membrane</keyword>
<proteinExistence type="predicted"/>
<name>A0A345UI41_9BACT</name>
<dbReference type="Pfam" id="PF10081">
    <property type="entry name" value="Abhydrolase_9"/>
    <property type="match status" value="1"/>
</dbReference>
<evidence type="ECO:0000256" key="1">
    <source>
        <dbReference type="SAM" id="Phobius"/>
    </source>
</evidence>
<dbReference type="OrthoDB" id="4397445at2"/>
<evidence type="ECO:0000259" key="2">
    <source>
        <dbReference type="Pfam" id="PF10081"/>
    </source>
</evidence>
<evidence type="ECO:0000259" key="3">
    <source>
        <dbReference type="Pfam" id="PF15420"/>
    </source>
</evidence>
<dbReference type="Pfam" id="PF15420">
    <property type="entry name" value="Abhydrolase_9_N"/>
    <property type="match status" value="1"/>
</dbReference>
<evidence type="ECO:0000313" key="4">
    <source>
        <dbReference type="EMBL" id="AXJ00143.1"/>
    </source>
</evidence>
<keyword evidence="1" id="KW-0812">Transmembrane</keyword>
<feature type="domain" description="Alpha/beta-hydrolase N-terminal" evidence="3">
    <location>
        <begin position="36"/>
        <end position="243"/>
    </location>
</feature>
<gene>
    <name evidence="4" type="ORF">CYPRO_0866</name>
</gene>
<dbReference type="PIRSF" id="PIRSF007542">
    <property type="entry name" value="UCP007542"/>
    <property type="match status" value="1"/>
</dbReference>
<dbReference type="KEGG" id="cprv:CYPRO_0866"/>
<feature type="domain" description="Alpha/beta-hydrolase catalytic" evidence="2">
    <location>
        <begin position="260"/>
        <end position="548"/>
    </location>
</feature>
<dbReference type="RefSeq" id="WP_114983439.1">
    <property type="nucleotide sequence ID" value="NZ_CP027806.1"/>
</dbReference>
<keyword evidence="5" id="KW-1185">Reference proteome</keyword>
<organism evidence="4 5">
    <name type="scientific">Cyclonatronum proteinivorum</name>
    <dbReference type="NCBI Taxonomy" id="1457365"/>
    <lineage>
        <taxon>Bacteria</taxon>
        <taxon>Pseudomonadati</taxon>
        <taxon>Balneolota</taxon>
        <taxon>Balneolia</taxon>
        <taxon>Balneolales</taxon>
        <taxon>Cyclonatronaceae</taxon>
        <taxon>Cyclonatronum</taxon>
    </lineage>
</organism>
<dbReference type="InterPro" id="IPR027788">
    <property type="entry name" value="Alpha/beta-hydrolase_N_dom"/>
</dbReference>
<feature type="transmembrane region" description="Helical" evidence="1">
    <location>
        <begin position="46"/>
        <end position="70"/>
    </location>
</feature>
<dbReference type="Proteomes" id="UP000254808">
    <property type="component" value="Chromosome"/>
</dbReference>
<dbReference type="AlphaFoldDB" id="A0A345UI41"/>
<feature type="transmembrane region" description="Helical" evidence="1">
    <location>
        <begin position="124"/>
        <end position="147"/>
    </location>
</feature>
<reference evidence="4 5" key="1">
    <citation type="submission" date="2018-03" db="EMBL/GenBank/DDBJ databases">
        <title>Phenotypic and genomic properties of Cyclonatronum proteinivorum gen. nov., sp. nov., a haloalkaliphilic bacteroidete from soda lakes possessing Na+-translocating rhodopsin.</title>
        <authorList>
            <person name="Toshchakov S.V."/>
            <person name="Korzhenkov A."/>
            <person name="Samarov N.I."/>
            <person name="Kublanov I.V."/>
            <person name="Muntyan M.S."/>
            <person name="Sorokin D.Y."/>
        </authorList>
    </citation>
    <scope>NUCLEOTIDE SEQUENCE [LARGE SCALE GENOMIC DNA]</scope>
    <source>
        <strain evidence="4 5">Omega</strain>
    </source>
</reference>
<dbReference type="InterPro" id="IPR027787">
    <property type="entry name" value="Alpha/beta-hydrolase_catalytic"/>
</dbReference>
<dbReference type="InterPro" id="IPR012037">
    <property type="entry name" value="Alpha/beta-hydrolase_fam"/>
</dbReference>